<name>A0A940XY44_9ACTN</name>
<comment type="caution">
    <text evidence="2">The sequence shown here is derived from an EMBL/GenBank/DDBJ whole genome shotgun (WGS) entry which is preliminary data.</text>
</comment>
<evidence type="ECO:0000256" key="1">
    <source>
        <dbReference type="SAM" id="MobiDB-lite"/>
    </source>
</evidence>
<dbReference type="RefSeq" id="WP_210880989.1">
    <property type="nucleotide sequence ID" value="NZ_JAGPYQ010000001.1"/>
</dbReference>
<protein>
    <submittedName>
        <fullName evidence="2">Uncharacterized protein</fullName>
    </submittedName>
</protein>
<gene>
    <name evidence="2" type="ORF">J8N05_03400</name>
</gene>
<evidence type="ECO:0000313" key="3">
    <source>
        <dbReference type="Proteomes" id="UP000677413"/>
    </source>
</evidence>
<feature type="region of interest" description="Disordered" evidence="1">
    <location>
        <begin position="133"/>
        <end position="152"/>
    </location>
</feature>
<evidence type="ECO:0000313" key="2">
    <source>
        <dbReference type="EMBL" id="MBQ0847269.1"/>
    </source>
</evidence>
<dbReference type="Proteomes" id="UP000677413">
    <property type="component" value="Unassembled WGS sequence"/>
</dbReference>
<reference evidence="2 3" key="1">
    <citation type="submission" date="2021-04" db="EMBL/GenBank/DDBJ databases">
        <authorList>
            <person name="Tang X."/>
            <person name="Zhou X."/>
            <person name="Chen X."/>
            <person name="Cernava T."/>
            <person name="Zhang C."/>
        </authorList>
    </citation>
    <scope>NUCLEOTIDE SEQUENCE [LARGE SCALE GENOMIC DNA]</scope>
    <source>
        <strain evidence="2 3">BH-SS-21</strain>
    </source>
</reference>
<sequence length="195" mass="21555">MSEVKSVPAHYGRSRLTGRTRWRATRRGRRDGHAGIGAGHYAQELAGGLDMALDELRSGFVLRHAALIDRVKEESARIVTEYDRLNEDVPAALARFGGWVSQWRTEVTACQRRGLALAACADQELAHYQASYARAARQEEPPDAPSPRAAALDESWTGAPEWMLDDVLVRRALQILEQRLGPAAGQADRGERGTR</sequence>
<keyword evidence="3" id="KW-1185">Reference proteome</keyword>
<accession>A0A940XY44</accession>
<dbReference type="EMBL" id="JAGPYQ010000001">
    <property type="protein sequence ID" value="MBQ0847269.1"/>
    <property type="molecule type" value="Genomic_DNA"/>
</dbReference>
<dbReference type="AlphaFoldDB" id="A0A940XY44"/>
<organism evidence="2 3">
    <name type="scientific">Streptomyces liliiviolaceus</name>
    <dbReference type="NCBI Taxonomy" id="2823109"/>
    <lineage>
        <taxon>Bacteria</taxon>
        <taxon>Bacillati</taxon>
        <taxon>Actinomycetota</taxon>
        <taxon>Actinomycetes</taxon>
        <taxon>Kitasatosporales</taxon>
        <taxon>Streptomycetaceae</taxon>
        <taxon>Streptomyces</taxon>
    </lineage>
</organism>
<proteinExistence type="predicted"/>